<dbReference type="PANTHER" id="PTHR34782:SF1">
    <property type="entry name" value="PHOSPHORIBOSYLFORMYLGLYCINAMIDINE SYNTHASE"/>
    <property type="match status" value="1"/>
</dbReference>
<accession>A0ABP1A5L1</accession>
<protein>
    <submittedName>
        <fullName evidence="1">Uncharacterized protein</fullName>
    </submittedName>
</protein>
<organism evidence="1 2">
    <name type="scientific">Sphagnum jensenii</name>
    <dbReference type="NCBI Taxonomy" id="128206"/>
    <lineage>
        <taxon>Eukaryota</taxon>
        <taxon>Viridiplantae</taxon>
        <taxon>Streptophyta</taxon>
        <taxon>Embryophyta</taxon>
        <taxon>Bryophyta</taxon>
        <taxon>Sphagnophytina</taxon>
        <taxon>Sphagnopsida</taxon>
        <taxon>Sphagnales</taxon>
        <taxon>Sphagnaceae</taxon>
        <taxon>Sphagnum</taxon>
    </lineage>
</organism>
<dbReference type="Proteomes" id="UP001497522">
    <property type="component" value="Chromosome 1"/>
</dbReference>
<gene>
    <name evidence="1" type="ORF">CSSPJE1EN2_LOCUS793</name>
</gene>
<name>A0ABP1A5L1_9BRYO</name>
<dbReference type="EMBL" id="OZ023702">
    <property type="protein sequence ID" value="CAK9857798.1"/>
    <property type="molecule type" value="Genomic_DNA"/>
</dbReference>
<evidence type="ECO:0000313" key="1">
    <source>
        <dbReference type="EMBL" id="CAK9857798.1"/>
    </source>
</evidence>
<reference evidence="1 2" key="1">
    <citation type="submission" date="2024-03" db="EMBL/GenBank/DDBJ databases">
        <authorList>
            <consortium name="ELIXIR-Norway"/>
            <consortium name="Elixir Norway"/>
        </authorList>
    </citation>
    <scope>NUCLEOTIDE SEQUENCE [LARGE SCALE GENOMIC DNA]</scope>
</reference>
<proteinExistence type="predicted"/>
<sequence length="120" mass="13554">MWRWIANLDNLVWEAGGVAKVSKVEGRVAQTTNMVPGGTVSEHTPDEWNIIDQKVRFFHSILGVVLCVSNGPRLHSHWHLRGQLCASMVGAVESVIETQIPEVHVVYDAMKRDVQMKYFL</sequence>
<evidence type="ECO:0000313" key="2">
    <source>
        <dbReference type="Proteomes" id="UP001497522"/>
    </source>
</evidence>
<keyword evidence="2" id="KW-1185">Reference proteome</keyword>
<dbReference type="PANTHER" id="PTHR34782">
    <property type="entry name" value="PHOSPHORIBOSYLFORMYLGLYCINAMIDINE SYNTHASE"/>
    <property type="match status" value="1"/>
</dbReference>